<dbReference type="InterPro" id="IPR006750">
    <property type="entry name" value="YdcZ"/>
</dbReference>
<dbReference type="RefSeq" id="WP_158946457.1">
    <property type="nucleotide sequence ID" value="NZ_CP046400.1"/>
</dbReference>
<name>A0A6I6JFN7_9BACT</name>
<gene>
    <name evidence="2" type="ORF">GM415_03540</name>
</gene>
<dbReference type="KEGG" id="psel:GM415_03540"/>
<dbReference type="AlphaFoldDB" id="A0A6I6JFN7"/>
<protein>
    <submittedName>
        <fullName evidence="2">EamA-like transporter family protein</fullName>
    </submittedName>
</protein>
<dbReference type="PANTHER" id="PTHR34821">
    <property type="entry name" value="INNER MEMBRANE PROTEIN YDCZ"/>
    <property type="match status" value="1"/>
</dbReference>
<dbReference type="PANTHER" id="PTHR34821:SF2">
    <property type="entry name" value="INNER MEMBRANE PROTEIN YDCZ"/>
    <property type="match status" value="1"/>
</dbReference>
<keyword evidence="3" id="KW-1185">Reference proteome</keyword>
<keyword evidence="1" id="KW-1133">Transmembrane helix</keyword>
<evidence type="ECO:0000313" key="2">
    <source>
        <dbReference type="EMBL" id="QGY39232.1"/>
    </source>
</evidence>
<sequence length="146" mass="15427">MKWIFVLLALVAGATMPVQAGINLRLREALGDPIVAALVSFAVGTIALAVYCFALRPVPTLAMAAGAPWWSWLGGLCGAFFVSVIIILAAKLGATSSMVWLLAGQFLAALILDHFGLIAFDVRVITWQRLAGICLVLAGAVLVSRY</sequence>
<accession>A0A6I6JFN7</accession>
<feature type="transmembrane region" description="Helical" evidence="1">
    <location>
        <begin position="127"/>
        <end position="144"/>
    </location>
</feature>
<reference evidence="2 3" key="1">
    <citation type="submission" date="2019-11" db="EMBL/GenBank/DDBJ databases">
        <authorList>
            <person name="Zheng R.K."/>
            <person name="Sun C.M."/>
        </authorList>
    </citation>
    <scope>NUCLEOTIDE SEQUENCE [LARGE SCALE GENOMIC DNA]</scope>
    <source>
        <strain evidence="2 3">SRB007</strain>
    </source>
</reference>
<dbReference type="Proteomes" id="UP000428328">
    <property type="component" value="Chromosome"/>
</dbReference>
<feature type="transmembrane region" description="Helical" evidence="1">
    <location>
        <begin position="36"/>
        <end position="55"/>
    </location>
</feature>
<dbReference type="EMBL" id="CP046400">
    <property type="protein sequence ID" value="QGY39232.1"/>
    <property type="molecule type" value="Genomic_DNA"/>
</dbReference>
<keyword evidence="1" id="KW-0472">Membrane</keyword>
<evidence type="ECO:0000313" key="3">
    <source>
        <dbReference type="Proteomes" id="UP000428328"/>
    </source>
</evidence>
<dbReference type="GO" id="GO:0005886">
    <property type="term" value="C:plasma membrane"/>
    <property type="evidence" value="ECO:0007669"/>
    <property type="project" value="TreeGrafter"/>
</dbReference>
<proteinExistence type="predicted"/>
<evidence type="ECO:0000256" key="1">
    <source>
        <dbReference type="SAM" id="Phobius"/>
    </source>
</evidence>
<keyword evidence="1" id="KW-0812">Transmembrane</keyword>
<feature type="transmembrane region" description="Helical" evidence="1">
    <location>
        <begin position="98"/>
        <end position="120"/>
    </location>
</feature>
<dbReference type="Pfam" id="PF04657">
    <property type="entry name" value="DMT_YdcZ"/>
    <property type="match status" value="1"/>
</dbReference>
<organism evidence="2 3">
    <name type="scientific">Pseudodesulfovibrio cashew</name>
    <dbReference type="NCBI Taxonomy" id="2678688"/>
    <lineage>
        <taxon>Bacteria</taxon>
        <taxon>Pseudomonadati</taxon>
        <taxon>Thermodesulfobacteriota</taxon>
        <taxon>Desulfovibrionia</taxon>
        <taxon>Desulfovibrionales</taxon>
        <taxon>Desulfovibrionaceae</taxon>
    </lineage>
</organism>
<feature type="transmembrane region" description="Helical" evidence="1">
    <location>
        <begin position="67"/>
        <end position="92"/>
    </location>
</feature>